<protein>
    <recommendedName>
        <fullName evidence="1">Endonuclease/exonuclease/phosphatase domain-containing protein</fullName>
    </recommendedName>
</protein>
<evidence type="ECO:0000259" key="1">
    <source>
        <dbReference type="Pfam" id="PF03372"/>
    </source>
</evidence>
<keyword evidence="3" id="KW-1185">Reference proteome</keyword>
<reference evidence="2 3" key="1">
    <citation type="submission" date="2016-07" db="EMBL/GenBank/DDBJ databases">
        <title>Pervasive Adenine N6-methylation of Active Genes in Fungi.</title>
        <authorList>
            <consortium name="DOE Joint Genome Institute"/>
            <person name="Mondo S.J."/>
            <person name="Dannebaum R.O."/>
            <person name="Kuo R.C."/>
            <person name="Labutti K."/>
            <person name="Haridas S."/>
            <person name="Kuo A."/>
            <person name="Salamov A."/>
            <person name="Ahrendt S.R."/>
            <person name="Lipzen A."/>
            <person name="Sullivan W."/>
            <person name="Andreopoulos W.B."/>
            <person name="Clum A."/>
            <person name="Lindquist E."/>
            <person name="Daum C."/>
            <person name="Ramamoorthy G.K."/>
            <person name="Gryganskyi A."/>
            <person name="Culley D."/>
            <person name="Magnuson J.K."/>
            <person name="James T.Y."/>
            <person name="O'Malley M.A."/>
            <person name="Stajich J.E."/>
            <person name="Spatafora J.W."/>
            <person name="Visel A."/>
            <person name="Grigoriev I.V."/>
        </authorList>
    </citation>
    <scope>NUCLEOTIDE SEQUENCE [LARGE SCALE GENOMIC DNA]</scope>
    <source>
        <strain evidence="2 3">NRRL 3301</strain>
    </source>
</reference>
<dbReference type="Proteomes" id="UP000242146">
    <property type="component" value="Unassembled WGS sequence"/>
</dbReference>
<evidence type="ECO:0000313" key="3">
    <source>
        <dbReference type="Proteomes" id="UP000242146"/>
    </source>
</evidence>
<dbReference type="GO" id="GO:0003824">
    <property type="term" value="F:catalytic activity"/>
    <property type="evidence" value="ECO:0007669"/>
    <property type="project" value="InterPro"/>
</dbReference>
<dbReference type="STRING" id="101127.A0A1X2GXT8"/>
<proteinExistence type="predicted"/>
<name>A0A1X2GXT8_9FUNG</name>
<feature type="domain" description="Endonuclease/exonuclease/phosphatase" evidence="1">
    <location>
        <begin position="33"/>
        <end position="211"/>
    </location>
</feature>
<dbReference type="OrthoDB" id="2289333at2759"/>
<dbReference type="AlphaFoldDB" id="A0A1X2GXT8"/>
<organism evidence="2 3">
    <name type="scientific">Hesseltinella vesiculosa</name>
    <dbReference type="NCBI Taxonomy" id="101127"/>
    <lineage>
        <taxon>Eukaryota</taxon>
        <taxon>Fungi</taxon>
        <taxon>Fungi incertae sedis</taxon>
        <taxon>Mucoromycota</taxon>
        <taxon>Mucoromycotina</taxon>
        <taxon>Mucoromycetes</taxon>
        <taxon>Mucorales</taxon>
        <taxon>Cunninghamellaceae</taxon>
        <taxon>Hesseltinella</taxon>
    </lineage>
</organism>
<dbReference type="Pfam" id="PF03372">
    <property type="entry name" value="Exo_endo_phos"/>
    <property type="match status" value="1"/>
</dbReference>
<comment type="caution">
    <text evidence="2">The sequence shown here is derived from an EMBL/GenBank/DDBJ whole genome shotgun (WGS) entry which is preliminary data.</text>
</comment>
<dbReference type="Gene3D" id="3.60.10.10">
    <property type="entry name" value="Endonuclease/exonuclease/phosphatase"/>
    <property type="match status" value="1"/>
</dbReference>
<dbReference type="EMBL" id="MCGT01000001">
    <property type="protein sequence ID" value="ORX62845.1"/>
    <property type="molecule type" value="Genomic_DNA"/>
</dbReference>
<accession>A0A1X2GXT8</accession>
<sequence length="220" mass="24371">MSPPHPHSLSFGSLNCRSLIKSLTPNDQPLFIRHLQSLSLSLLAVQESHVTTLAHQESLNMQFQCSSSIWTNHCGLISFDPNLTVTNHETPDDLNQRVISTAIQHSQNTFPPFNLLIIYAPAAHSARQRFFLHLSDFIHPTTLSTQTRTLLIGDFNQTPKPDGADWHSALHRSFDDALSSDPSLQGIPTFTHSANGSRSVIDFMYCSPDTVSLPTFVTPG</sequence>
<gene>
    <name evidence="2" type="ORF">DM01DRAFT_1387783</name>
</gene>
<dbReference type="InterPro" id="IPR036691">
    <property type="entry name" value="Endo/exonu/phosph_ase_sf"/>
</dbReference>
<dbReference type="SUPFAM" id="SSF56219">
    <property type="entry name" value="DNase I-like"/>
    <property type="match status" value="1"/>
</dbReference>
<evidence type="ECO:0000313" key="2">
    <source>
        <dbReference type="EMBL" id="ORX62845.1"/>
    </source>
</evidence>
<dbReference type="InterPro" id="IPR005135">
    <property type="entry name" value="Endo/exonuclease/phosphatase"/>
</dbReference>